<organism evidence="2 3">
    <name type="scientific">Jannaschia pohangensis</name>
    <dbReference type="NCBI Taxonomy" id="390807"/>
    <lineage>
        <taxon>Bacteria</taxon>
        <taxon>Pseudomonadati</taxon>
        <taxon>Pseudomonadota</taxon>
        <taxon>Alphaproteobacteria</taxon>
        <taxon>Rhodobacterales</taxon>
        <taxon>Roseobacteraceae</taxon>
        <taxon>Jannaschia</taxon>
    </lineage>
</organism>
<dbReference type="STRING" id="390807.SAMN04488095_0423"/>
<evidence type="ECO:0008006" key="4">
    <source>
        <dbReference type="Google" id="ProtNLM"/>
    </source>
</evidence>
<dbReference type="OrthoDB" id="7274329at2"/>
<dbReference type="Proteomes" id="UP000199110">
    <property type="component" value="Unassembled WGS sequence"/>
</dbReference>
<keyword evidence="3" id="KW-1185">Reference proteome</keyword>
<dbReference type="AlphaFoldDB" id="A0A1I3H210"/>
<accession>A0A1I3H210</accession>
<feature type="signal peptide" evidence="1">
    <location>
        <begin position="1"/>
        <end position="23"/>
    </location>
</feature>
<dbReference type="EMBL" id="FORA01000001">
    <property type="protein sequence ID" value="SFI29731.1"/>
    <property type="molecule type" value="Genomic_DNA"/>
</dbReference>
<evidence type="ECO:0000313" key="3">
    <source>
        <dbReference type="Proteomes" id="UP000199110"/>
    </source>
</evidence>
<dbReference type="RefSeq" id="WP_139212209.1">
    <property type="nucleotide sequence ID" value="NZ_FORA01000001.1"/>
</dbReference>
<name>A0A1I3H210_9RHOB</name>
<keyword evidence="1" id="KW-0732">Signal</keyword>
<evidence type="ECO:0000313" key="2">
    <source>
        <dbReference type="EMBL" id="SFI29731.1"/>
    </source>
</evidence>
<protein>
    <recommendedName>
        <fullName evidence="4">Lipoprotein</fullName>
    </recommendedName>
</protein>
<sequence length="138" mass="14707">MKRILPLFLFLAACGIGTSPVWLKPGTPTLTAEQDFLACAAQARRDFPETRRITTAPSVVIGGGLCRDGVCVGVNDRPDVFETDRNDPLRARAINACMEAKGYQRTTLPVCAAGATQLASQPFDTRGLCVANGRIASP</sequence>
<reference evidence="2 3" key="1">
    <citation type="submission" date="2016-10" db="EMBL/GenBank/DDBJ databases">
        <authorList>
            <person name="de Groot N.N."/>
        </authorList>
    </citation>
    <scope>NUCLEOTIDE SEQUENCE [LARGE SCALE GENOMIC DNA]</scope>
    <source>
        <strain evidence="2 3">DSM 19073</strain>
    </source>
</reference>
<proteinExistence type="predicted"/>
<gene>
    <name evidence="2" type="ORF">SAMN04488095_0423</name>
</gene>
<evidence type="ECO:0000256" key="1">
    <source>
        <dbReference type="SAM" id="SignalP"/>
    </source>
</evidence>
<feature type="chain" id="PRO_5011716203" description="Lipoprotein" evidence="1">
    <location>
        <begin position="24"/>
        <end position="138"/>
    </location>
</feature>